<evidence type="ECO:0000313" key="1">
    <source>
        <dbReference type="EMBL" id="MDC7692528.1"/>
    </source>
</evidence>
<organism evidence="1 2">
    <name type="scientific">Vogesella indigofera</name>
    <name type="common">Pseudomonas indigofera</name>
    <dbReference type="NCBI Taxonomy" id="45465"/>
    <lineage>
        <taxon>Bacteria</taxon>
        <taxon>Pseudomonadati</taxon>
        <taxon>Pseudomonadota</taxon>
        <taxon>Betaproteobacteria</taxon>
        <taxon>Neisseriales</taxon>
        <taxon>Chromobacteriaceae</taxon>
        <taxon>Vogesella</taxon>
    </lineage>
</organism>
<comment type="caution">
    <text evidence="1">The sequence shown here is derived from an EMBL/GenBank/DDBJ whole genome shotgun (WGS) entry which is preliminary data.</text>
</comment>
<reference evidence="1 2" key="1">
    <citation type="submission" date="2023-01" db="EMBL/GenBank/DDBJ databases">
        <title>Novel species of the genus Vogesella isolated from rivers.</title>
        <authorList>
            <person name="Lu H."/>
        </authorList>
    </citation>
    <scope>NUCLEOTIDE SEQUENCE [LARGE SCALE GENOMIC DNA]</scope>
    <source>
        <strain evidence="1 2">SH7W</strain>
    </source>
</reference>
<accession>A0ABT5I8S9</accession>
<sequence length="104" mass="11525">METQDNAALWTTPQLIAGGAKKHMGQIGAKSRDLWQVPVDQLKVLKGFNVREKDEAYHAHINALAKSIETEGFFQDKPLAGYVAREGDGDVIYLTDDHQMQSVA</sequence>
<evidence type="ECO:0000313" key="2">
    <source>
        <dbReference type="Proteomes" id="UP001221566"/>
    </source>
</evidence>
<name>A0ABT5I8S9_VOGIN</name>
<dbReference type="Proteomes" id="UP001221566">
    <property type="component" value="Unassembled WGS sequence"/>
</dbReference>
<dbReference type="RefSeq" id="WP_272804114.1">
    <property type="nucleotide sequence ID" value="NZ_JAQQKY010000015.1"/>
</dbReference>
<protein>
    <submittedName>
        <fullName evidence="1">Uncharacterized protein</fullName>
    </submittedName>
</protein>
<gene>
    <name evidence="1" type="ORF">PQU93_17340</name>
</gene>
<dbReference type="EMBL" id="JAQQKY010000015">
    <property type="protein sequence ID" value="MDC7692528.1"/>
    <property type="molecule type" value="Genomic_DNA"/>
</dbReference>
<proteinExistence type="predicted"/>
<keyword evidence="2" id="KW-1185">Reference proteome</keyword>